<dbReference type="Proteomes" id="UP000017819">
    <property type="component" value="Unassembled WGS sequence"/>
</dbReference>
<evidence type="ECO:0000256" key="8">
    <source>
        <dbReference type="ARBA" id="ARBA00052101"/>
    </source>
</evidence>
<evidence type="ECO:0000256" key="2">
    <source>
        <dbReference type="ARBA" id="ARBA00009156"/>
    </source>
</evidence>
<dbReference type="eggNOG" id="COG0554">
    <property type="taxonomic scope" value="Bacteria"/>
</dbReference>
<feature type="binding site" evidence="9">
    <location>
        <position position="146"/>
    </location>
    <ligand>
        <name>sn-glycerol 3-phosphate</name>
        <dbReference type="ChEBI" id="CHEBI:57597"/>
    </ligand>
</feature>
<dbReference type="Pfam" id="PF02782">
    <property type="entry name" value="FGGY_C"/>
    <property type="match status" value="1"/>
</dbReference>
<evidence type="ECO:0000256" key="5">
    <source>
        <dbReference type="ARBA" id="ARBA00022777"/>
    </source>
</evidence>
<dbReference type="GO" id="GO:0005829">
    <property type="term" value="C:cytosol"/>
    <property type="evidence" value="ECO:0007669"/>
    <property type="project" value="UniProtKB-ARBA"/>
</dbReference>
<feature type="binding site" evidence="9">
    <location>
        <position position="28"/>
    </location>
    <ligand>
        <name>ADP</name>
        <dbReference type="ChEBI" id="CHEBI:456216"/>
    </ligand>
</feature>
<dbReference type="CDD" id="cd07786">
    <property type="entry name" value="FGGY_EcGK_like"/>
    <property type="match status" value="1"/>
</dbReference>
<comment type="pathway">
    <text evidence="1 9">Polyol metabolism; glycerol degradation via glycerol kinase pathway; sn-glycerol 3-phosphate from glycerol: step 1/1.</text>
</comment>
<feature type="binding site" evidence="9">
    <location>
        <position position="255"/>
    </location>
    <ligand>
        <name>sn-glycerol 3-phosphate</name>
        <dbReference type="ChEBI" id="CHEBI:57597"/>
    </ligand>
</feature>
<accession>V4TA83</accession>
<evidence type="ECO:0000256" key="3">
    <source>
        <dbReference type="ARBA" id="ARBA00022679"/>
    </source>
</evidence>
<feature type="binding site" evidence="9">
    <location>
        <position position="24"/>
    </location>
    <ligand>
        <name>ATP</name>
        <dbReference type="ChEBI" id="CHEBI:30616"/>
    </ligand>
</feature>
<evidence type="ECO:0000256" key="6">
    <source>
        <dbReference type="ARBA" id="ARBA00022798"/>
    </source>
</evidence>
<evidence type="ECO:0000259" key="11">
    <source>
        <dbReference type="Pfam" id="PF00370"/>
    </source>
</evidence>
<dbReference type="PROSITE" id="PS00933">
    <property type="entry name" value="FGGY_KINASES_1"/>
    <property type="match status" value="1"/>
</dbReference>
<dbReference type="GO" id="GO:0005524">
    <property type="term" value="F:ATP binding"/>
    <property type="evidence" value="ECO:0007669"/>
    <property type="project" value="UniProtKB-UniRule"/>
</dbReference>
<reference evidence="13 14" key="1">
    <citation type="journal article" date="2014" name="Genome Announc.">
        <title>Draft Genome Sequence of Lutibaculum baratangense Strain AMV1T, Isolated from a Mud Volcano in Andamans, India.</title>
        <authorList>
            <person name="Singh A."/>
            <person name="Sreenivas A."/>
            <person name="Sathyanarayana Reddy G."/>
            <person name="Pinnaka A.K."/>
            <person name="Shivaji S."/>
        </authorList>
    </citation>
    <scope>NUCLEOTIDE SEQUENCE [LARGE SCALE GENOMIC DNA]</scope>
    <source>
        <strain evidence="13 14">AMV1</strain>
    </source>
</reference>
<evidence type="ECO:0000313" key="13">
    <source>
        <dbReference type="EMBL" id="ESR23373.1"/>
    </source>
</evidence>
<evidence type="ECO:0000313" key="14">
    <source>
        <dbReference type="Proteomes" id="UP000017819"/>
    </source>
</evidence>
<dbReference type="STRING" id="631454.N177_3441"/>
<dbReference type="HAMAP" id="MF_00186">
    <property type="entry name" value="Glycerol_kin"/>
    <property type="match status" value="1"/>
</dbReference>
<dbReference type="PATRIC" id="fig|631454.5.peg.3401"/>
<dbReference type="FunFam" id="3.30.420.40:FF:000008">
    <property type="entry name" value="Glycerol kinase"/>
    <property type="match status" value="1"/>
</dbReference>
<evidence type="ECO:0000259" key="12">
    <source>
        <dbReference type="Pfam" id="PF02782"/>
    </source>
</evidence>
<feature type="binding site" evidence="9">
    <location>
        <position position="256"/>
    </location>
    <ligand>
        <name>glycerol</name>
        <dbReference type="ChEBI" id="CHEBI:17754"/>
    </ligand>
</feature>
<gene>
    <name evidence="9" type="primary">glpK</name>
    <name evidence="13" type="ORF">N177_3441</name>
</gene>
<evidence type="ECO:0000256" key="9">
    <source>
        <dbReference type="HAMAP-Rule" id="MF_00186"/>
    </source>
</evidence>
<feature type="binding site" evidence="9">
    <location>
        <position position="320"/>
    </location>
    <ligand>
        <name>ATP</name>
        <dbReference type="ChEBI" id="CHEBI:30616"/>
    </ligand>
</feature>
<keyword evidence="7 9" id="KW-0067">ATP-binding</keyword>
<comment type="activity regulation">
    <text evidence="9">Inhibited by fructose 1,6-bisphosphate (FBP).</text>
</comment>
<evidence type="ECO:0000256" key="4">
    <source>
        <dbReference type="ARBA" id="ARBA00022741"/>
    </source>
</evidence>
<keyword evidence="5 9" id="KW-0418">Kinase</keyword>
<feature type="binding site" evidence="9">
    <location>
        <position position="146"/>
    </location>
    <ligand>
        <name>glycerol</name>
        <dbReference type="ChEBI" id="CHEBI:17754"/>
    </ligand>
</feature>
<dbReference type="GO" id="GO:0019563">
    <property type="term" value="P:glycerol catabolic process"/>
    <property type="evidence" value="ECO:0007669"/>
    <property type="project" value="UniProtKB-UniRule"/>
</dbReference>
<dbReference type="PIRSF" id="PIRSF000538">
    <property type="entry name" value="GlpK"/>
    <property type="match status" value="1"/>
</dbReference>
<feature type="binding site" evidence="9">
    <location>
        <position position="95"/>
    </location>
    <ligand>
        <name>glycerol</name>
        <dbReference type="ChEBI" id="CHEBI:17754"/>
    </ligand>
</feature>
<protein>
    <recommendedName>
        <fullName evidence="9">Glycerol kinase</fullName>
        <ecNumber evidence="9">2.7.1.30</ecNumber>
    </recommendedName>
    <alternativeName>
        <fullName evidence="9">ATP:glycerol 3-phosphotransferase</fullName>
    </alternativeName>
    <alternativeName>
        <fullName evidence="9">Glycerokinase</fullName>
        <shortName evidence="9">GK</shortName>
    </alternativeName>
</protein>
<feature type="binding site" evidence="9">
    <location>
        <position position="94"/>
    </location>
    <ligand>
        <name>glycerol</name>
        <dbReference type="ChEBI" id="CHEBI:17754"/>
    </ligand>
</feature>
<comment type="catalytic activity">
    <reaction evidence="8 9">
        <text>glycerol + ATP = sn-glycerol 3-phosphate + ADP + H(+)</text>
        <dbReference type="Rhea" id="RHEA:21644"/>
        <dbReference type="ChEBI" id="CHEBI:15378"/>
        <dbReference type="ChEBI" id="CHEBI:17754"/>
        <dbReference type="ChEBI" id="CHEBI:30616"/>
        <dbReference type="ChEBI" id="CHEBI:57597"/>
        <dbReference type="ChEBI" id="CHEBI:456216"/>
        <dbReference type="EC" id="2.7.1.30"/>
    </reaction>
</comment>
<feature type="binding site" evidence="9">
    <location>
        <position position="26"/>
    </location>
    <ligand>
        <name>ATP</name>
        <dbReference type="ChEBI" id="CHEBI:30616"/>
    </ligand>
</feature>
<comment type="function">
    <text evidence="9">Key enzyme in the regulation of glycerol uptake and metabolism. Catalyzes the phosphorylation of glycerol to yield sn-glycerol 3-phosphate.</text>
</comment>
<feature type="binding site" evidence="9">
    <location>
        <position position="277"/>
    </location>
    <ligand>
        <name>ADP</name>
        <dbReference type="ChEBI" id="CHEBI:456216"/>
    </ligand>
</feature>
<keyword evidence="14" id="KW-1185">Reference proteome</keyword>
<dbReference type="InterPro" id="IPR005999">
    <property type="entry name" value="Glycerol_kin"/>
</dbReference>
<dbReference type="GO" id="GO:0004370">
    <property type="term" value="F:glycerol kinase activity"/>
    <property type="evidence" value="ECO:0007669"/>
    <property type="project" value="UniProtKB-UniRule"/>
</dbReference>
<dbReference type="EC" id="2.7.1.30" evidence="9"/>
<keyword evidence="6 9" id="KW-0319">Glycerol metabolism</keyword>
<evidence type="ECO:0000256" key="10">
    <source>
        <dbReference type="RuleBase" id="RU003733"/>
    </source>
</evidence>
<proteinExistence type="inferred from homology"/>
<dbReference type="NCBIfam" id="NF000756">
    <property type="entry name" value="PRK00047.1"/>
    <property type="match status" value="1"/>
</dbReference>
<feature type="binding site" evidence="9">
    <location>
        <position position="255"/>
    </location>
    <ligand>
        <name>glycerol</name>
        <dbReference type="ChEBI" id="CHEBI:17754"/>
    </ligand>
</feature>
<dbReference type="GO" id="GO:0006072">
    <property type="term" value="P:glycerol-3-phosphate metabolic process"/>
    <property type="evidence" value="ECO:0007669"/>
    <property type="project" value="InterPro"/>
</dbReference>
<dbReference type="PANTHER" id="PTHR10196:SF78">
    <property type="entry name" value="GLYCEROL KINASE"/>
    <property type="match status" value="1"/>
</dbReference>
<feature type="binding site" evidence="9">
    <location>
        <position position="320"/>
    </location>
    <ligand>
        <name>ADP</name>
        <dbReference type="ChEBI" id="CHEBI:456216"/>
    </ligand>
</feature>
<feature type="domain" description="Carbohydrate kinase FGGY C-terminal" evidence="12">
    <location>
        <begin position="273"/>
        <end position="461"/>
    </location>
</feature>
<feature type="binding site" evidence="9">
    <location>
        <position position="24"/>
    </location>
    <ligand>
        <name>ADP</name>
        <dbReference type="ChEBI" id="CHEBI:456216"/>
    </ligand>
</feature>
<feature type="binding site" evidence="9">
    <location>
        <position position="24"/>
    </location>
    <ligand>
        <name>sn-glycerol 3-phosphate</name>
        <dbReference type="ChEBI" id="CHEBI:57597"/>
    </ligand>
</feature>
<evidence type="ECO:0000256" key="7">
    <source>
        <dbReference type="ARBA" id="ARBA00022840"/>
    </source>
</evidence>
<keyword evidence="3 9" id="KW-0808">Transferase</keyword>
<dbReference type="InterPro" id="IPR018483">
    <property type="entry name" value="Carb_kinase_FGGY_CS"/>
</dbReference>
<comment type="similarity">
    <text evidence="2 9 10">Belongs to the FGGY kinase family.</text>
</comment>
<dbReference type="SUPFAM" id="SSF53067">
    <property type="entry name" value="Actin-like ATPase domain"/>
    <property type="match status" value="2"/>
</dbReference>
<feature type="binding site" evidence="9">
    <location>
        <position position="422"/>
    </location>
    <ligand>
        <name>ATP</name>
        <dbReference type="ChEBI" id="CHEBI:30616"/>
    </ligand>
</feature>
<dbReference type="Gene3D" id="3.30.420.40">
    <property type="match status" value="2"/>
</dbReference>
<keyword evidence="4 9" id="KW-0547">Nucleotide-binding</keyword>
<dbReference type="EMBL" id="AWXZ01000039">
    <property type="protein sequence ID" value="ESR23373.1"/>
    <property type="molecule type" value="Genomic_DNA"/>
</dbReference>
<feature type="binding site" evidence="9">
    <location>
        <position position="277"/>
    </location>
    <ligand>
        <name>ATP</name>
        <dbReference type="ChEBI" id="CHEBI:30616"/>
    </ligand>
</feature>
<feature type="binding site" evidence="9">
    <location>
        <position position="95"/>
    </location>
    <ligand>
        <name>sn-glycerol 3-phosphate</name>
        <dbReference type="ChEBI" id="CHEBI:57597"/>
    </ligand>
</feature>
<feature type="binding site" evidence="9">
    <location>
        <position position="422"/>
    </location>
    <ligand>
        <name>ADP</name>
        <dbReference type="ChEBI" id="CHEBI:456216"/>
    </ligand>
</feature>
<dbReference type="UniPathway" id="UPA00618">
    <property type="reaction ID" value="UER00672"/>
</dbReference>
<dbReference type="InterPro" id="IPR043129">
    <property type="entry name" value="ATPase_NBD"/>
</dbReference>
<dbReference type="InterPro" id="IPR018484">
    <property type="entry name" value="FGGY_N"/>
</dbReference>
<dbReference type="PROSITE" id="PS00445">
    <property type="entry name" value="FGGY_KINASES_2"/>
    <property type="match status" value="1"/>
</dbReference>
<dbReference type="Pfam" id="PF00370">
    <property type="entry name" value="FGGY_N"/>
    <property type="match status" value="1"/>
</dbReference>
<comment type="caution">
    <text evidence="9">Lacks conserved residue(s) required for the propagation of feature annotation.</text>
</comment>
<dbReference type="AlphaFoldDB" id="V4TA83"/>
<feature type="binding site" evidence="9">
    <location>
        <position position="94"/>
    </location>
    <ligand>
        <name>sn-glycerol 3-phosphate</name>
        <dbReference type="ChEBI" id="CHEBI:57597"/>
    </ligand>
</feature>
<sequence length="509" mass="56338">MKTTGRNGKGGQMSRFVLAIDQGTTSSRAIVFDGDCRTVGVGQLEFPQHFPQSGWVEHDPEDLWRTTVATVRQALSEAKISAADLAALGITNQRETALVWDRHTGEPIHNAIVWQDRRSARLCDRLIADGYAEIVAEKTGLLIDSYFSGTKVAWILENVEGARARAENGDLLFGTVDTWLIWRLTGGKRHVTDATNASRTLMFDIRGHRWDDELLRMLGVPRSMLPEVLDSAAEFGETDREIFGATIPIRGVAGDQQAATVGQACFYPGMVKSTYGTGCFAVLNTGHEFVRSQNRLLTTIAYRLDGQTTYALEGSIFVAGATVQWLRDELKLIDRAEQSGQLAARADETQEVFLVPAFTGLGAPWWDADARGAMFGLSRATGPEELAMAALESVCFQTVDLVDAMQRDWTHDGQTVLRVDGGMVASDWTMQRLADLLDAPVDRPVVLETTALGAAWLAGRQAGVWPREAEFAEAWRRDRRFTPEFDAERRSRKLSGWRDAVRRTLSRAE</sequence>
<dbReference type="InterPro" id="IPR000577">
    <property type="entry name" value="Carb_kinase_FGGY"/>
</dbReference>
<dbReference type="PANTHER" id="PTHR10196">
    <property type="entry name" value="SUGAR KINASE"/>
    <property type="match status" value="1"/>
</dbReference>
<comment type="caution">
    <text evidence="13">The sequence shown here is derived from an EMBL/GenBank/DDBJ whole genome shotgun (WGS) entry which is preliminary data.</text>
</comment>
<name>V4TA83_9HYPH</name>
<feature type="binding site" evidence="9">
    <location>
        <position position="324"/>
    </location>
    <ligand>
        <name>ATP</name>
        <dbReference type="ChEBI" id="CHEBI:30616"/>
    </ligand>
</feature>
<dbReference type="FunFam" id="3.30.420.40:FF:000007">
    <property type="entry name" value="Glycerol kinase"/>
    <property type="match status" value="1"/>
</dbReference>
<dbReference type="InterPro" id="IPR018485">
    <property type="entry name" value="FGGY_C"/>
</dbReference>
<dbReference type="NCBIfam" id="TIGR01311">
    <property type="entry name" value="glycerol_kin"/>
    <property type="match status" value="1"/>
</dbReference>
<feature type="domain" description="Carbohydrate kinase FGGY N-terminal" evidence="11">
    <location>
        <begin position="17"/>
        <end position="262"/>
    </location>
</feature>
<organism evidence="13 14">
    <name type="scientific">Lutibaculum baratangense AMV1</name>
    <dbReference type="NCBI Taxonomy" id="631454"/>
    <lineage>
        <taxon>Bacteria</taxon>
        <taxon>Pseudomonadati</taxon>
        <taxon>Pseudomonadota</taxon>
        <taxon>Alphaproteobacteria</taxon>
        <taxon>Hyphomicrobiales</taxon>
        <taxon>Tepidamorphaceae</taxon>
        <taxon>Lutibaculum</taxon>
    </lineage>
</organism>
<feature type="binding site" evidence="9">
    <location>
        <position position="25"/>
    </location>
    <ligand>
        <name>ATP</name>
        <dbReference type="ChEBI" id="CHEBI:30616"/>
    </ligand>
</feature>
<evidence type="ECO:0000256" key="1">
    <source>
        <dbReference type="ARBA" id="ARBA00005190"/>
    </source>
</evidence>